<reference evidence="3" key="1">
    <citation type="submission" date="2017-09" db="EMBL/GenBank/DDBJ databases">
        <title>Depth-based differentiation of microbial function through sediment-hosted aquifers and enrichment of novel symbionts in the deep terrestrial subsurface.</title>
        <authorList>
            <person name="Probst A.J."/>
            <person name="Ladd B."/>
            <person name="Jarett J.K."/>
            <person name="Geller-Mcgrath D.E."/>
            <person name="Sieber C.M.K."/>
            <person name="Emerson J.B."/>
            <person name="Anantharaman K."/>
            <person name="Thomas B.C."/>
            <person name="Malmstrom R."/>
            <person name="Stieglmeier M."/>
            <person name="Klingl A."/>
            <person name="Woyke T."/>
            <person name="Ryan C.M."/>
            <person name="Banfield J.F."/>
        </authorList>
    </citation>
    <scope>NUCLEOTIDE SEQUENCE [LARGE SCALE GENOMIC DNA]</scope>
</reference>
<gene>
    <name evidence="2" type="ORF">COT86_01515</name>
</gene>
<accession>A0A2H0VLC7</accession>
<dbReference type="EMBL" id="PFAE01000024">
    <property type="protein sequence ID" value="PIR99886.1"/>
    <property type="molecule type" value="Genomic_DNA"/>
</dbReference>
<dbReference type="AlphaFoldDB" id="A0A2H0VLC7"/>
<dbReference type="InterPro" id="IPR002882">
    <property type="entry name" value="CofD"/>
</dbReference>
<dbReference type="InterPro" id="IPR010119">
    <property type="entry name" value="Gluconeogen_factor"/>
</dbReference>
<dbReference type="SUPFAM" id="SSF142338">
    <property type="entry name" value="CofD-like"/>
    <property type="match status" value="1"/>
</dbReference>
<evidence type="ECO:0000313" key="3">
    <source>
        <dbReference type="Proteomes" id="UP000230730"/>
    </source>
</evidence>
<dbReference type="GO" id="GO:0043743">
    <property type="term" value="F:LPPG:FO 2-phospho-L-lactate transferase activity"/>
    <property type="evidence" value="ECO:0007669"/>
    <property type="project" value="InterPro"/>
</dbReference>
<keyword evidence="1" id="KW-0963">Cytoplasm</keyword>
<sequence>MVKSKIVTIGGGTGAPVVIQALLLAGFTNISCICASMDSGGKTGTIRSDERDQVIAISDLLRNLLALIPPTSTNLRKYSSEIPSISEGHKKNIRAFTDMVSFIDGRQRNLGYTIYYALLEKYKNDFLKVQAHLEKLLSIKFGGTAIPITTGSSNLCFKTRDGQIFHGEHELDKQSMSRNTITNLWLDPKVKATPEAITAIKTATHIIYCPGSLYGSILSNFLPKGIKTALKASKAKKIIITNLVSNRNQTHHFTPKKYLRIFQRYTGLKKPFNLLLAPKQSRLCFNRLHPKIAASYANEHSHFLGWSKKERQSLHQYNIKVVTSNTISITPQLNRLRHDPTKLSHILKKIIK</sequence>
<evidence type="ECO:0008006" key="4">
    <source>
        <dbReference type="Google" id="ProtNLM"/>
    </source>
</evidence>
<dbReference type="Proteomes" id="UP000230730">
    <property type="component" value="Unassembled WGS sequence"/>
</dbReference>
<protein>
    <recommendedName>
        <fullName evidence="4">Gluconeogenesis factor</fullName>
    </recommendedName>
</protein>
<proteinExistence type="predicted"/>
<dbReference type="Gene3D" id="3.40.50.10680">
    <property type="entry name" value="CofD-like domains"/>
    <property type="match status" value="1"/>
</dbReference>
<evidence type="ECO:0000313" key="2">
    <source>
        <dbReference type="EMBL" id="PIR99886.1"/>
    </source>
</evidence>
<name>A0A2H0VLC7_9BACT</name>
<dbReference type="PANTHER" id="PTHR30135:SF3">
    <property type="entry name" value="GLUCONEOGENESIS FACTOR-RELATED"/>
    <property type="match status" value="1"/>
</dbReference>
<evidence type="ECO:0000256" key="1">
    <source>
        <dbReference type="ARBA" id="ARBA00022490"/>
    </source>
</evidence>
<dbReference type="InterPro" id="IPR038136">
    <property type="entry name" value="CofD-like_dom_sf"/>
</dbReference>
<dbReference type="PANTHER" id="PTHR30135">
    <property type="entry name" value="UNCHARACTERIZED PROTEIN YVCK-RELATED"/>
    <property type="match status" value="1"/>
</dbReference>
<comment type="caution">
    <text evidence="2">The sequence shown here is derived from an EMBL/GenBank/DDBJ whole genome shotgun (WGS) entry which is preliminary data.</text>
</comment>
<dbReference type="Pfam" id="PF01933">
    <property type="entry name" value="CofD"/>
    <property type="match status" value="1"/>
</dbReference>
<organism evidence="2 3">
    <name type="scientific">Candidatus Collierbacteria bacterium CG10_big_fil_rev_8_21_14_0_10_43_36</name>
    <dbReference type="NCBI Taxonomy" id="1974534"/>
    <lineage>
        <taxon>Bacteria</taxon>
        <taxon>Candidatus Collieribacteriota</taxon>
    </lineage>
</organism>